<keyword evidence="4" id="KW-1185">Reference proteome</keyword>
<protein>
    <submittedName>
        <fullName evidence="3">Murein DD-endopeptidase MepM and murein hydrolase activator NlpD, contain LysM domain</fullName>
    </submittedName>
</protein>
<dbReference type="RefSeq" id="WP_072966789.1">
    <property type="nucleotide sequence ID" value="NZ_FRAJ01000009.1"/>
</dbReference>
<evidence type="ECO:0000313" key="3">
    <source>
        <dbReference type="EMBL" id="SHK11702.1"/>
    </source>
</evidence>
<dbReference type="PANTHER" id="PTHR21666">
    <property type="entry name" value="PEPTIDASE-RELATED"/>
    <property type="match status" value="1"/>
</dbReference>
<organism evidence="3 4">
    <name type="scientific">Caminicella sporogenes DSM 14501</name>
    <dbReference type="NCBI Taxonomy" id="1121266"/>
    <lineage>
        <taxon>Bacteria</taxon>
        <taxon>Bacillati</taxon>
        <taxon>Bacillota</taxon>
        <taxon>Clostridia</taxon>
        <taxon>Peptostreptococcales</taxon>
        <taxon>Caminicellaceae</taxon>
        <taxon>Caminicella</taxon>
    </lineage>
</organism>
<evidence type="ECO:0000259" key="2">
    <source>
        <dbReference type="Pfam" id="PF01551"/>
    </source>
</evidence>
<keyword evidence="1" id="KW-0812">Transmembrane</keyword>
<dbReference type="STRING" id="1121266.SAMN02745883_01320"/>
<dbReference type="InterPro" id="IPR011055">
    <property type="entry name" value="Dup_hybrid_motif"/>
</dbReference>
<dbReference type="AlphaFoldDB" id="A0A1M6PUZ3"/>
<dbReference type="InterPro" id="IPR016047">
    <property type="entry name" value="M23ase_b-sheet_dom"/>
</dbReference>
<evidence type="ECO:0000256" key="1">
    <source>
        <dbReference type="SAM" id="Phobius"/>
    </source>
</evidence>
<keyword evidence="1" id="KW-1133">Transmembrane helix</keyword>
<evidence type="ECO:0000313" key="4">
    <source>
        <dbReference type="Proteomes" id="UP000184082"/>
    </source>
</evidence>
<dbReference type="InterPro" id="IPR050570">
    <property type="entry name" value="Cell_wall_metabolism_enzyme"/>
</dbReference>
<proteinExistence type="predicted"/>
<dbReference type="SUPFAM" id="SSF51261">
    <property type="entry name" value="Duplicated hybrid motif"/>
    <property type="match status" value="1"/>
</dbReference>
<dbReference type="GO" id="GO:0004222">
    <property type="term" value="F:metalloendopeptidase activity"/>
    <property type="evidence" value="ECO:0007669"/>
    <property type="project" value="TreeGrafter"/>
</dbReference>
<keyword evidence="1" id="KW-0472">Membrane</keyword>
<dbReference type="Gene3D" id="2.70.70.10">
    <property type="entry name" value="Glucose Permease (Domain IIA)"/>
    <property type="match status" value="1"/>
</dbReference>
<sequence>MKFKKIFTRNNNTIYNGSKGIWNKLLKNEGFYIIMFLCVCIVGTTAVWVAKSNFNKLGSDDFKSDKENIVGIDDSEIVDLAEDEMKKQMSDVIVVDEKDMVNNDKTVQKDANHDKKDATTMPKKTIKKSKILVKKNEKQKAIIAKIKPDKKNIDKEATMASSQSAIAMIWPVEGKLGTGFALETLVYSETLEHFTTHHGIDIMAEKNTPVKAALKGEVVEVLTDSRLGITISIKHDNGLITRYSNLCTDAMVKVGDKVAQGQTISGVGTSSLFESAQGPHLHFEVLENGKNVDPMKYLSQKE</sequence>
<dbReference type="Proteomes" id="UP000184082">
    <property type="component" value="Unassembled WGS sequence"/>
</dbReference>
<dbReference type="Pfam" id="PF01551">
    <property type="entry name" value="Peptidase_M23"/>
    <property type="match status" value="1"/>
</dbReference>
<feature type="domain" description="M23ase beta-sheet core" evidence="2">
    <location>
        <begin position="196"/>
        <end position="294"/>
    </location>
</feature>
<feature type="transmembrane region" description="Helical" evidence="1">
    <location>
        <begin position="31"/>
        <end position="50"/>
    </location>
</feature>
<dbReference type="CDD" id="cd12797">
    <property type="entry name" value="M23_peptidase"/>
    <property type="match status" value="1"/>
</dbReference>
<name>A0A1M6PUZ3_9FIRM</name>
<keyword evidence="3" id="KW-0378">Hydrolase</keyword>
<reference evidence="3 4" key="1">
    <citation type="submission" date="2016-11" db="EMBL/GenBank/DDBJ databases">
        <authorList>
            <person name="Jaros S."/>
            <person name="Januszkiewicz K."/>
            <person name="Wedrychowicz H."/>
        </authorList>
    </citation>
    <scope>NUCLEOTIDE SEQUENCE [LARGE SCALE GENOMIC DNA]</scope>
    <source>
        <strain evidence="3 4">DSM 14501</strain>
    </source>
</reference>
<gene>
    <name evidence="3" type="ORF">SAMN02745883_01320</name>
</gene>
<accession>A0A1M6PUZ3</accession>
<dbReference type="EMBL" id="FRAJ01000009">
    <property type="protein sequence ID" value="SHK11702.1"/>
    <property type="molecule type" value="Genomic_DNA"/>
</dbReference>
<dbReference type="PANTHER" id="PTHR21666:SF270">
    <property type="entry name" value="MUREIN HYDROLASE ACTIVATOR ENVC"/>
    <property type="match status" value="1"/>
</dbReference>